<proteinExistence type="predicted"/>
<comment type="caution">
    <text evidence="2">The sequence shown here is derived from an EMBL/GenBank/DDBJ whole genome shotgun (WGS) entry which is preliminary data.</text>
</comment>
<feature type="region of interest" description="Disordered" evidence="1">
    <location>
        <begin position="74"/>
        <end position="104"/>
    </location>
</feature>
<dbReference type="AlphaFoldDB" id="A0AAN7B4C0"/>
<reference evidence="2" key="1">
    <citation type="journal article" date="2023" name="Mol. Phylogenet. Evol.">
        <title>Genome-scale phylogeny and comparative genomics of the fungal order Sordariales.</title>
        <authorList>
            <person name="Hensen N."/>
            <person name="Bonometti L."/>
            <person name="Westerberg I."/>
            <person name="Brannstrom I.O."/>
            <person name="Guillou S."/>
            <person name="Cros-Aarteil S."/>
            <person name="Calhoun S."/>
            <person name="Haridas S."/>
            <person name="Kuo A."/>
            <person name="Mondo S."/>
            <person name="Pangilinan J."/>
            <person name="Riley R."/>
            <person name="LaButti K."/>
            <person name="Andreopoulos B."/>
            <person name="Lipzen A."/>
            <person name="Chen C."/>
            <person name="Yan M."/>
            <person name="Daum C."/>
            <person name="Ng V."/>
            <person name="Clum A."/>
            <person name="Steindorff A."/>
            <person name="Ohm R.A."/>
            <person name="Martin F."/>
            <person name="Silar P."/>
            <person name="Natvig D.O."/>
            <person name="Lalanne C."/>
            <person name="Gautier V."/>
            <person name="Ament-Velasquez S.L."/>
            <person name="Kruys A."/>
            <person name="Hutchinson M.I."/>
            <person name="Powell A.J."/>
            <person name="Barry K."/>
            <person name="Miller A.N."/>
            <person name="Grigoriev I.V."/>
            <person name="Debuchy R."/>
            <person name="Gladieux P."/>
            <person name="Hiltunen Thoren M."/>
            <person name="Johannesson H."/>
        </authorList>
    </citation>
    <scope>NUCLEOTIDE SEQUENCE</scope>
    <source>
        <strain evidence="2">PSN293</strain>
    </source>
</reference>
<name>A0AAN7B4C0_9PEZI</name>
<evidence type="ECO:0000313" key="2">
    <source>
        <dbReference type="EMBL" id="KAK4212301.1"/>
    </source>
</evidence>
<accession>A0AAN7B4C0</accession>
<dbReference type="EMBL" id="MU858130">
    <property type="protein sequence ID" value="KAK4212301.1"/>
    <property type="molecule type" value="Genomic_DNA"/>
</dbReference>
<dbReference type="SUPFAM" id="SSF55729">
    <property type="entry name" value="Acyl-CoA N-acyltransferases (Nat)"/>
    <property type="match status" value="1"/>
</dbReference>
<gene>
    <name evidence="2" type="ORF">QBC37DRAFT_425216</name>
</gene>
<reference evidence="2" key="2">
    <citation type="submission" date="2023-05" db="EMBL/GenBank/DDBJ databases">
        <authorList>
            <consortium name="Lawrence Berkeley National Laboratory"/>
            <person name="Steindorff A."/>
            <person name="Hensen N."/>
            <person name="Bonometti L."/>
            <person name="Westerberg I."/>
            <person name="Brannstrom I.O."/>
            <person name="Guillou S."/>
            <person name="Cros-Aarteil S."/>
            <person name="Calhoun S."/>
            <person name="Haridas S."/>
            <person name="Kuo A."/>
            <person name="Mondo S."/>
            <person name="Pangilinan J."/>
            <person name="Riley R."/>
            <person name="Labutti K."/>
            <person name="Andreopoulos B."/>
            <person name="Lipzen A."/>
            <person name="Chen C."/>
            <person name="Yanf M."/>
            <person name="Daum C."/>
            <person name="Ng V."/>
            <person name="Clum A."/>
            <person name="Ohm R."/>
            <person name="Martin F."/>
            <person name="Silar P."/>
            <person name="Natvig D."/>
            <person name="Lalanne C."/>
            <person name="Gautier V."/>
            <person name="Ament-Velasquez S.L."/>
            <person name="Kruys A."/>
            <person name="Hutchinson M.I."/>
            <person name="Powell A.J."/>
            <person name="Barry K."/>
            <person name="Miller A.N."/>
            <person name="Grigoriev I.V."/>
            <person name="Debuchy R."/>
            <person name="Gladieux P."/>
            <person name="Thoren M.H."/>
            <person name="Johannesson H."/>
        </authorList>
    </citation>
    <scope>NUCLEOTIDE SEQUENCE</scope>
    <source>
        <strain evidence="2">PSN293</strain>
    </source>
</reference>
<evidence type="ECO:0008006" key="4">
    <source>
        <dbReference type="Google" id="ProtNLM"/>
    </source>
</evidence>
<evidence type="ECO:0000256" key="1">
    <source>
        <dbReference type="SAM" id="MobiDB-lite"/>
    </source>
</evidence>
<dbReference type="Proteomes" id="UP001301769">
    <property type="component" value="Unassembled WGS sequence"/>
</dbReference>
<dbReference type="InterPro" id="IPR016181">
    <property type="entry name" value="Acyl_CoA_acyltransferase"/>
</dbReference>
<keyword evidence="3" id="KW-1185">Reference proteome</keyword>
<organism evidence="2 3">
    <name type="scientific">Rhypophila decipiens</name>
    <dbReference type="NCBI Taxonomy" id="261697"/>
    <lineage>
        <taxon>Eukaryota</taxon>
        <taxon>Fungi</taxon>
        <taxon>Dikarya</taxon>
        <taxon>Ascomycota</taxon>
        <taxon>Pezizomycotina</taxon>
        <taxon>Sordariomycetes</taxon>
        <taxon>Sordariomycetidae</taxon>
        <taxon>Sordariales</taxon>
        <taxon>Naviculisporaceae</taxon>
        <taxon>Rhypophila</taxon>
    </lineage>
</organism>
<feature type="compositionally biased region" description="Polar residues" evidence="1">
    <location>
        <begin position="86"/>
        <end position="102"/>
    </location>
</feature>
<protein>
    <recommendedName>
        <fullName evidence="4">Acyl-CoA N-acyltransferase</fullName>
    </recommendedName>
</protein>
<evidence type="ECO:0000313" key="3">
    <source>
        <dbReference type="Proteomes" id="UP001301769"/>
    </source>
</evidence>
<sequence>MMSPSSKMHVRPATITDIPALADIGYKAFFNEPIDGHWFPLKEQYPHDYYRSFIDELSLRLVTPGNVTMVVELEDQDARGQRPESAASSKGTAEQKNDPPNTRKTKKEVVAYLVAIRHGLSDASPKLQKKWNPDTPLKKLSRTFLALPSSSLHNRAMSSSTIASYYSQAANIYNDHMEHDSLGKAKAWMDCRFLAVHPTHQLKGYGENSSSGLLTLLPWKSYRCFLIPPM</sequence>
<dbReference type="Gene3D" id="3.40.630.30">
    <property type="match status" value="1"/>
</dbReference>